<name>A0ABT9DEV2_9CELL</name>
<evidence type="ECO:0000256" key="3">
    <source>
        <dbReference type="ARBA" id="ARBA00022630"/>
    </source>
</evidence>
<evidence type="ECO:0000256" key="4">
    <source>
        <dbReference type="ARBA" id="ARBA00022827"/>
    </source>
</evidence>
<dbReference type="InterPro" id="IPR006089">
    <property type="entry name" value="Acyl-CoA_DH_CS"/>
</dbReference>
<dbReference type="PROSITE" id="PS00072">
    <property type="entry name" value="ACYL_COA_DH_1"/>
    <property type="match status" value="1"/>
</dbReference>
<keyword evidence="5" id="KW-0560">Oxidoreductase</keyword>
<evidence type="ECO:0000256" key="2">
    <source>
        <dbReference type="ARBA" id="ARBA00009347"/>
    </source>
</evidence>
<dbReference type="Gene3D" id="1.20.140.10">
    <property type="entry name" value="Butyryl-CoA Dehydrogenase, subunit A, domain 3"/>
    <property type="match status" value="1"/>
</dbReference>
<keyword evidence="3 5" id="KW-0285">Flavoprotein</keyword>
<keyword evidence="10" id="KW-1185">Reference proteome</keyword>
<feature type="domain" description="Acyl-CoA dehydrogenase/oxidase N-terminal" evidence="8">
    <location>
        <begin position="6"/>
        <end position="119"/>
    </location>
</feature>
<sequence length="383" mass="42788">MPFFEQDHDDYRETVRDYIATWVEGAYDQWEADGLIDRTVWPPAAEAGLVALDIPEQYGGMDLHDWRFRMVVAEELNMAAAPSLTIAFAVHDDLVLPYLLDLATDEQKARWLPKMASGEWIGAIGMTEPGAGSDLQAIRTTAVRDGDDWVLNGQKTFISNGMQADLVIVVAKTDPAAGAQGFSLFVVETGMPGFERGRKLDKLGLHAQDTAELFFTDCRVPGANLLGEAGMGFAYLMQRLPRERLSIAVGAYAGSRAALRWAQDYVFERKAFGHRIGDFQNTRFVLAEAETEIDITQAYIERCVTRLNEGTLTTIEASKAKWWATELEGTITTKMLQLFGGYGYMEEYPIARAYRDCRVQTIYGGTTEIMKEIIGRDIAGRYR</sequence>
<dbReference type="Gene3D" id="1.10.540.10">
    <property type="entry name" value="Acyl-CoA dehydrogenase/oxidase, N-terminal domain"/>
    <property type="match status" value="1"/>
</dbReference>
<feature type="domain" description="Acyl-CoA dehydrogenase/oxidase C-terminal" evidence="6">
    <location>
        <begin position="230"/>
        <end position="378"/>
    </location>
</feature>
<dbReference type="InterPro" id="IPR037069">
    <property type="entry name" value="AcylCoA_DH/ox_N_sf"/>
</dbReference>
<comment type="cofactor">
    <cofactor evidence="1 5">
        <name>FAD</name>
        <dbReference type="ChEBI" id="CHEBI:57692"/>
    </cofactor>
</comment>
<dbReference type="InterPro" id="IPR009075">
    <property type="entry name" value="AcylCo_DH/oxidase_C"/>
</dbReference>
<reference evidence="9 10" key="1">
    <citation type="submission" date="2023-07" db="EMBL/GenBank/DDBJ databases">
        <title>Description of novel actinomycetes strains, isolated from tidal flat sediment.</title>
        <authorList>
            <person name="Lu C."/>
        </authorList>
    </citation>
    <scope>NUCLEOTIDE SEQUENCE [LARGE SCALE GENOMIC DNA]</scope>
    <source>
        <strain evidence="9 10">SYSU T00b441</strain>
    </source>
</reference>
<evidence type="ECO:0000313" key="9">
    <source>
        <dbReference type="EMBL" id="MDO8108103.1"/>
    </source>
</evidence>
<dbReference type="PANTHER" id="PTHR43884">
    <property type="entry name" value="ACYL-COA DEHYDROGENASE"/>
    <property type="match status" value="1"/>
</dbReference>
<dbReference type="PROSITE" id="PS00073">
    <property type="entry name" value="ACYL_COA_DH_2"/>
    <property type="match status" value="1"/>
</dbReference>
<evidence type="ECO:0000259" key="7">
    <source>
        <dbReference type="Pfam" id="PF02770"/>
    </source>
</evidence>
<dbReference type="RefSeq" id="WP_304601691.1">
    <property type="nucleotide sequence ID" value="NZ_JAUQYP010000001.1"/>
</dbReference>
<comment type="caution">
    <text evidence="9">The sequence shown here is derived from an EMBL/GenBank/DDBJ whole genome shotgun (WGS) entry which is preliminary data.</text>
</comment>
<accession>A0ABT9DEV2</accession>
<dbReference type="SUPFAM" id="SSF56645">
    <property type="entry name" value="Acyl-CoA dehydrogenase NM domain-like"/>
    <property type="match status" value="1"/>
</dbReference>
<evidence type="ECO:0000256" key="1">
    <source>
        <dbReference type="ARBA" id="ARBA00001974"/>
    </source>
</evidence>
<evidence type="ECO:0000256" key="5">
    <source>
        <dbReference type="RuleBase" id="RU362125"/>
    </source>
</evidence>
<dbReference type="EMBL" id="JAUQYP010000001">
    <property type="protein sequence ID" value="MDO8108103.1"/>
    <property type="molecule type" value="Genomic_DNA"/>
</dbReference>
<keyword evidence="4 5" id="KW-0274">FAD</keyword>
<comment type="similarity">
    <text evidence="2 5">Belongs to the acyl-CoA dehydrogenase family.</text>
</comment>
<dbReference type="InterPro" id="IPR006091">
    <property type="entry name" value="Acyl-CoA_Oxase/DH_mid-dom"/>
</dbReference>
<organism evidence="9 10">
    <name type="scientific">Actinotalea lenta</name>
    <dbReference type="NCBI Taxonomy" id="3064654"/>
    <lineage>
        <taxon>Bacteria</taxon>
        <taxon>Bacillati</taxon>
        <taxon>Actinomycetota</taxon>
        <taxon>Actinomycetes</taxon>
        <taxon>Micrococcales</taxon>
        <taxon>Cellulomonadaceae</taxon>
        <taxon>Actinotalea</taxon>
    </lineage>
</organism>
<feature type="domain" description="Acyl-CoA oxidase/dehydrogenase middle" evidence="7">
    <location>
        <begin position="123"/>
        <end position="218"/>
    </location>
</feature>
<proteinExistence type="inferred from homology"/>
<evidence type="ECO:0000259" key="6">
    <source>
        <dbReference type="Pfam" id="PF00441"/>
    </source>
</evidence>
<dbReference type="InterPro" id="IPR009100">
    <property type="entry name" value="AcylCoA_DH/oxidase_NM_dom_sf"/>
</dbReference>
<dbReference type="PANTHER" id="PTHR43884:SF12">
    <property type="entry name" value="ISOVALERYL-COA DEHYDROGENASE, MITOCHONDRIAL-RELATED"/>
    <property type="match status" value="1"/>
</dbReference>
<dbReference type="Gene3D" id="2.40.110.10">
    <property type="entry name" value="Butyryl-CoA Dehydrogenase, subunit A, domain 2"/>
    <property type="match status" value="1"/>
</dbReference>
<evidence type="ECO:0000313" key="10">
    <source>
        <dbReference type="Proteomes" id="UP001232536"/>
    </source>
</evidence>
<protein>
    <submittedName>
        <fullName evidence="9">Acyl-CoA dehydrogenase family protein</fullName>
    </submittedName>
</protein>
<dbReference type="Proteomes" id="UP001232536">
    <property type="component" value="Unassembled WGS sequence"/>
</dbReference>
<gene>
    <name evidence="9" type="ORF">Q6348_12950</name>
</gene>
<dbReference type="Pfam" id="PF02771">
    <property type="entry name" value="Acyl-CoA_dh_N"/>
    <property type="match status" value="1"/>
</dbReference>
<dbReference type="SUPFAM" id="SSF47203">
    <property type="entry name" value="Acyl-CoA dehydrogenase C-terminal domain-like"/>
    <property type="match status" value="1"/>
</dbReference>
<dbReference type="InterPro" id="IPR013786">
    <property type="entry name" value="AcylCoA_DH/ox_N"/>
</dbReference>
<dbReference type="InterPro" id="IPR036250">
    <property type="entry name" value="AcylCo_DH-like_C"/>
</dbReference>
<dbReference type="Pfam" id="PF00441">
    <property type="entry name" value="Acyl-CoA_dh_1"/>
    <property type="match status" value="1"/>
</dbReference>
<evidence type="ECO:0000259" key="8">
    <source>
        <dbReference type="Pfam" id="PF02771"/>
    </source>
</evidence>
<dbReference type="Pfam" id="PF02770">
    <property type="entry name" value="Acyl-CoA_dh_M"/>
    <property type="match status" value="1"/>
</dbReference>
<dbReference type="InterPro" id="IPR046373">
    <property type="entry name" value="Acyl-CoA_Oxase/DH_mid-dom_sf"/>
</dbReference>